<dbReference type="Gene3D" id="3.80.10.10">
    <property type="entry name" value="Ribonuclease Inhibitor"/>
    <property type="match status" value="1"/>
</dbReference>
<dbReference type="EMBL" id="AHAT01006035">
    <property type="status" value="NOT_ANNOTATED_CDS"/>
    <property type="molecule type" value="Genomic_DNA"/>
</dbReference>
<dbReference type="SMART" id="SM00256">
    <property type="entry name" value="FBOX"/>
    <property type="match status" value="1"/>
</dbReference>
<dbReference type="Gene3D" id="1.20.1280.50">
    <property type="match status" value="1"/>
</dbReference>
<dbReference type="PANTHER" id="PTHR20872">
    <property type="match status" value="1"/>
</dbReference>
<proteinExistence type="predicted"/>
<reference evidence="3" key="2">
    <citation type="submission" date="2025-08" db="UniProtKB">
        <authorList>
            <consortium name="Ensembl"/>
        </authorList>
    </citation>
    <scope>IDENTIFICATION</scope>
</reference>
<dbReference type="eggNOG" id="KOG1947">
    <property type="taxonomic scope" value="Eukaryota"/>
</dbReference>
<dbReference type="FunFam" id="3.80.10.10:FF:000237">
    <property type="entry name" value="F-box only protein 39"/>
    <property type="match status" value="1"/>
</dbReference>
<feature type="region of interest" description="Disordered" evidence="1">
    <location>
        <begin position="1"/>
        <end position="37"/>
    </location>
</feature>
<dbReference type="InterPro" id="IPR032675">
    <property type="entry name" value="LRR_dom_sf"/>
</dbReference>
<feature type="domain" description="F-box" evidence="2">
    <location>
        <begin position="37"/>
        <end position="83"/>
    </location>
</feature>
<dbReference type="Proteomes" id="UP000018468">
    <property type="component" value="Linkage group LG22"/>
</dbReference>
<dbReference type="OrthoDB" id="61560at2759"/>
<dbReference type="EMBL" id="AHAT01006034">
    <property type="status" value="NOT_ANNOTATED_CDS"/>
    <property type="molecule type" value="Genomic_DNA"/>
</dbReference>
<dbReference type="InterPro" id="IPR001810">
    <property type="entry name" value="F-box_dom"/>
</dbReference>
<protein>
    <submittedName>
        <fullName evidence="3">F-box protein 39</fullName>
    </submittedName>
</protein>
<dbReference type="OMA" id="MATFHNL"/>
<keyword evidence="4" id="KW-1185">Reference proteome</keyword>
<dbReference type="Bgee" id="ENSLOCG00000006772">
    <property type="expression patterns" value="Expressed in testis and 2 other cell types or tissues"/>
</dbReference>
<name>W5MIG8_LEPOC</name>
<dbReference type="SUPFAM" id="SSF52047">
    <property type="entry name" value="RNI-like"/>
    <property type="match status" value="1"/>
</dbReference>
<accession>W5MIG8</accession>
<evidence type="ECO:0000256" key="1">
    <source>
        <dbReference type="SAM" id="MobiDB-lite"/>
    </source>
</evidence>
<dbReference type="GeneID" id="102696679"/>
<sequence length="467" mass="53689">MDPFPADDLLLTSECETTEEEEDGQLDEQEEEEEQETVGWGLLPEVCLRRVFSFLQDCDRARAALVCRHWLRVLHAPELWRARSFVFSGRAAKSRRADFQSAVCYAKTFGRHLETLEIRFTNPVNSLTSRRFQQTLRTFLAVLRKDNSRLKSLSICCMELDRPAWSRSVRNALVKSLSIFLRKAGHRLDNLNLRGARLGPLQGCELLESIAHQSGKSALSKLNIEDFFPQATAVYTLPAFAHALARFRNLSVLSLSYSCVSDSLLEALAAGCARTLGALHVRCHALEPHGQVVWGVAWARLVQGCPRLRVNFSIERILHADRLLRILLPEIPVRSLGLSTCYFSEQDWTVKPVLTEVLPLFKDCLQKLILDFNNSHESVDDELLQLILQCSKLSYLKVWAFLDVRFIETLLQHRLEGKCSLKTIKIRIYTNRYDTHEEDHLLEEFFTKYKELIEKELSYFVISYPML</sequence>
<dbReference type="InterPro" id="IPR036047">
    <property type="entry name" value="F-box-like_dom_sf"/>
</dbReference>
<organism evidence="3 4">
    <name type="scientific">Lepisosteus oculatus</name>
    <name type="common">Spotted gar</name>
    <dbReference type="NCBI Taxonomy" id="7918"/>
    <lineage>
        <taxon>Eukaryota</taxon>
        <taxon>Metazoa</taxon>
        <taxon>Chordata</taxon>
        <taxon>Craniata</taxon>
        <taxon>Vertebrata</taxon>
        <taxon>Euteleostomi</taxon>
        <taxon>Actinopterygii</taxon>
        <taxon>Neopterygii</taxon>
        <taxon>Holostei</taxon>
        <taxon>Semionotiformes</taxon>
        <taxon>Lepisosteidae</taxon>
        <taxon>Lepisosteus</taxon>
    </lineage>
</organism>
<reference evidence="3" key="3">
    <citation type="submission" date="2025-09" db="UniProtKB">
        <authorList>
            <consortium name="Ensembl"/>
        </authorList>
    </citation>
    <scope>IDENTIFICATION</scope>
</reference>
<dbReference type="Pfam" id="PF12937">
    <property type="entry name" value="F-box-like"/>
    <property type="match status" value="1"/>
</dbReference>
<dbReference type="GeneTree" id="ENSGT00510000048837"/>
<dbReference type="SUPFAM" id="SSF81383">
    <property type="entry name" value="F-box domain"/>
    <property type="match status" value="1"/>
</dbReference>
<evidence type="ECO:0000259" key="2">
    <source>
        <dbReference type="PROSITE" id="PS50181"/>
    </source>
</evidence>
<dbReference type="PROSITE" id="PS50181">
    <property type="entry name" value="FBOX"/>
    <property type="match status" value="1"/>
</dbReference>
<dbReference type="KEGG" id="loc:102696679"/>
<dbReference type="Ensembl" id="ENSLOCT00000008187.1">
    <property type="protein sequence ID" value="ENSLOCP00000008177.1"/>
    <property type="gene ID" value="ENSLOCG00000006772.1"/>
</dbReference>
<evidence type="ECO:0000313" key="4">
    <source>
        <dbReference type="Proteomes" id="UP000018468"/>
    </source>
</evidence>
<dbReference type="HOGENOM" id="CLU_050223_0_0_1"/>
<evidence type="ECO:0000313" key="3">
    <source>
        <dbReference type="Ensembl" id="ENSLOCP00000008177.1"/>
    </source>
</evidence>
<dbReference type="PANTHER" id="PTHR20872:SF1">
    <property type="entry name" value="F-BOX DOMAIN-CONTAINING PROTEIN"/>
    <property type="match status" value="1"/>
</dbReference>
<feature type="compositionally biased region" description="Acidic residues" evidence="1">
    <location>
        <begin position="16"/>
        <end position="36"/>
    </location>
</feature>
<dbReference type="GO" id="GO:0031146">
    <property type="term" value="P:SCF-dependent proteasomal ubiquitin-dependent protein catabolic process"/>
    <property type="evidence" value="ECO:0000318"/>
    <property type="project" value="GO_Central"/>
</dbReference>
<dbReference type="AlphaFoldDB" id="W5MIG8"/>
<dbReference type="STRING" id="7918.ENSLOCP00000008177"/>
<dbReference type="InParanoid" id="W5MIG8"/>
<dbReference type="FunFam" id="1.20.1280.50:FF:000005">
    <property type="entry name" value="F-box/LRR-repeat protein 3 isoform X1"/>
    <property type="match status" value="1"/>
</dbReference>
<reference evidence="4" key="1">
    <citation type="submission" date="2011-12" db="EMBL/GenBank/DDBJ databases">
        <title>The Draft Genome of Lepisosteus oculatus.</title>
        <authorList>
            <consortium name="The Broad Institute Genome Assembly &amp; Analysis Group"/>
            <consortium name="Computational R&amp;D Group"/>
            <consortium name="and Sequencing Platform"/>
            <person name="Di Palma F."/>
            <person name="Alfoldi J."/>
            <person name="Johnson J."/>
            <person name="Berlin A."/>
            <person name="Gnerre S."/>
            <person name="Jaffe D."/>
            <person name="MacCallum I."/>
            <person name="Young S."/>
            <person name="Walker B.J."/>
            <person name="Lander E.S."/>
            <person name="Lindblad-Toh K."/>
        </authorList>
    </citation>
    <scope>NUCLEOTIDE SEQUENCE [LARGE SCALE GENOMIC DNA]</scope>
</reference>
<dbReference type="GO" id="GO:0019005">
    <property type="term" value="C:SCF ubiquitin ligase complex"/>
    <property type="evidence" value="ECO:0000318"/>
    <property type="project" value="GO_Central"/>
</dbReference>